<proteinExistence type="predicted"/>
<keyword evidence="2" id="KW-1133">Transmembrane helix</keyword>
<dbReference type="AlphaFoldDB" id="A0A0D2GQR1"/>
<keyword evidence="4" id="KW-1185">Reference proteome</keyword>
<protein>
    <submittedName>
        <fullName evidence="3">Unplaced genomic scaffold supercont1.8, whole genome shotgun sequence</fullName>
    </submittedName>
</protein>
<dbReference type="VEuPathDB" id="FungiDB:Z517_11539"/>
<dbReference type="OrthoDB" id="4146397at2759"/>
<evidence type="ECO:0000313" key="3">
    <source>
        <dbReference type="EMBL" id="KIW74769.1"/>
    </source>
</evidence>
<evidence type="ECO:0000256" key="2">
    <source>
        <dbReference type="SAM" id="Phobius"/>
    </source>
</evidence>
<feature type="region of interest" description="Disordered" evidence="1">
    <location>
        <begin position="1"/>
        <end position="20"/>
    </location>
</feature>
<dbReference type="EMBL" id="KN846976">
    <property type="protein sequence ID" value="KIW74769.1"/>
    <property type="molecule type" value="Genomic_DNA"/>
</dbReference>
<dbReference type="Proteomes" id="UP000053029">
    <property type="component" value="Unassembled WGS sequence"/>
</dbReference>
<name>A0A0D2GQR1_9EURO</name>
<evidence type="ECO:0000313" key="4">
    <source>
        <dbReference type="Proteomes" id="UP000053029"/>
    </source>
</evidence>
<gene>
    <name evidence="3" type="ORF">Z517_11539</name>
</gene>
<feature type="transmembrane region" description="Helical" evidence="2">
    <location>
        <begin position="673"/>
        <end position="691"/>
    </location>
</feature>
<evidence type="ECO:0000256" key="1">
    <source>
        <dbReference type="SAM" id="MobiDB-lite"/>
    </source>
</evidence>
<sequence>MQPAPKLSQRDTIPKSPPWVFPSDLRTPPDCLSHGPQCPFDPDYMTSCSAEKCTVTLIGACMQTDTLISKDCICADLSSSTCPHQCSGSRSQASYLYWLNATCGDLDDWHGLPENWTDGLLKPSFLFIGWWDPGYTSYVYGDRASPCLGFTQCVYRNEYARPEIVNSMCADFEETIWEPNLYNSSQAAMFFPEDPGKGYSPVYGTWGGYDPDDDSSVFIERKGFCKDAYSLSHDICSAAGRTSLLLWASTICSPTADFGWPKDWRDTLLVSNTTIVKSSTFIPPTAPGPNHCSIIVNNTIHQCTSDVCIVERNNCTEISSAVDKRCFCKGMDLQNKCNATAIERTELNLWLNKTCQGIPEYPGLPNGWEDGLMLMNTSYQDQTDFSWPSCLEANGCFDVLNRTEQDCSTFLCDLDPRGGNCSSTTVGFKASCFCRPVSYETTCKGNCKLSWEREGYLKWMNSTCSSVADWNGLPRNWLTLLRVQDDELLPWNWRIQITPTKALDATESLPPRECPSTVSSLVAFAAVNAAMALLVPVFGRRDVMKKLTRGRCGHRGSRMWLLTGPATVMLHITSNVIGAYIIKSTPGYSAVQVGQLVLLWCTRPRITWMIIALIPWQAEDAIYFSVASSTLLAEVILQGLGAYYMGVATNYARVQKFYQVGRLQQAPRGKDAAVMYAGSIMWLSVMFIAVATCLWSMLGMSNYVAAVAFTIRGFKRKAARSKSLAEARVTKVRSLRTNLDAWSPTGADLEREKQALGNAYTETIRALEALGRAWQALQTYVTSDTERLVTASKALRQQRKRGPAGNAEEAYFRAYSIWIQLPSKQLVDLGASRGAFAQLNSVVRANRAASTDQINSTSMEITFLKAALVKTQAKVRTLQLLIDEYRKQRQQSPRYAVSENGLVLKHISDLQHQLYNYPNSRKPTQHQELSHLHQIDTALVRGVSLGTQLQNLIGGGQHTGGDQDSVASLEASIRNQETKQRSELRILQAWNELCTFCAQVGAEHARLTKIWAGLEKKRRKEDEERRKGNGALLKKIALRSIAGMFGCWAAQWVWWVGYVRASGDE</sequence>
<dbReference type="GeneID" id="25311029"/>
<keyword evidence="2" id="KW-0472">Membrane</keyword>
<reference evidence="3 4" key="1">
    <citation type="submission" date="2015-01" db="EMBL/GenBank/DDBJ databases">
        <title>The Genome Sequence of Fonsecaea pedrosoi CBS 271.37.</title>
        <authorList>
            <consortium name="The Broad Institute Genomics Platform"/>
            <person name="Cuomo C."/>
            <person name="de Hoog S."/>
            <person name="Gorbushina A."/>
            <person name="Stielow B."/>
            <person name="Teixiera M."/>
            <person name="Abouelleil A."/>
            <person name="Chapman S.B."/>
            <person name="Priest M."/>
            <person name="Young S.K."/>
            <person name="Wortman J."/>
            <person name="Nusbaum C."/>
            <person name="Birren B."/>
        </authorList>
    </citation>
    <scope>NUCLEOTIDE SEQUENCE [LARGE SCALE GENOMIC DNA]</scope>
    <source>
        <strain evidence="3 4">CBS 271.37</strain>
    </source>
</reference>
<feature type="transmembrane region" description="Helical" evidence="2">
    <location>
        <begin position="631"/>
        <end position="652"/>
    </location>
</feature>
<organism evidence="3 4">
    <name type="scientific">Fonsecaea pedrosoi CBS 271.37</name>
    <dbReference type="NCBI Taxonomy" id="1442368"/>
    <lineage>
        <taxon>Eukaryota</taxon>
        <taxon>Fungi</taxon>
        <taxon>Dikarya</taxon>
        <taxon>Ascomycota</taxon>
        <taxon>Pezizomycotina</taxon>
        <taxon>Eurotiomycetes</taxon>
        <taxon>Chaetothyriomycetidae</taxon>
        <taxon>Chaetothyriales</taxon>
        <taxon>Herpotrichiellaceae</taxon>
        <taxon>Fonsecaea</taxon>
    </lineage>
</organism>
<accession>A0A0D2GQR1</accession>
<feature type="transmembrane region" description="Helical" evidence="2">
    <location>
        <begin position="518"/>
        <end position="538"/>
    </location>
</feature>
<dbReference type="HOGENOM" id="CLU_288548_0_0_1"/>
<keyword evidence="2" id="KW-0812">Transmembrane</keyword>
<dbReference type="RefSeq" id="XP_013278577.1">
    <property type="nucleotide sequence ID" value="XM_013423123.1"/>
</dbReference>
<feature type="transmembrane region" description="Helical" evidence="2">
    <location>
        <begin position="559"/>
        <end position="582"/>
    </location>
</feature>